<protein>
    <submittedName>
        <fullName evidence="1">Uncharacterized protein</fullName>
    </submittedName>
</protein>
<dbReference type="AlphaFoldDB" id="A0A1R3TJQ2"/>
<accession>A0A1R3TJQ2</accession>
<name>A0A1R3TJQ2_9HYPH</name>
<dbReference type="RefSeq" id="WP_077119268.1">
    <property type="nucleotide sequence ID" value="NZ_FMUE01000003.1"/>
</dbReference>
<proteinExistence type="predicted"/>
<organism evidence="1 2">
    <name type="scientific">Agrobacterium rosae</name>
    <dbReference type="NCBI Taxonomy" id="1972867"/>
    <lineage>
        <taxon>Bacteria</taxon>
        <taxon>Pseudomonadati</taxon>
        <taxon>Pseudomonadota</taxon>
        <taxon>Alphaproteobacteria</taxon>
        <taxon>Hyphomicrobiales</taxon>
        <taxon>Rhizobiaceae</taxon>
        <taxon>Rhizobium/Agrobacterium group</taxon>
        <taxon>Agrobacterium</taxon>
    </lineage>
</organism>
<dbReference type="EMBL" id="FMUE01000003">
    <property type="protein sequence ID" value="SCX19627.1"/>
    <property type="molecule type" value="Genomic_DNA"/>
</dbReference>
<dbReference type="STRING" id="1907666.DSM25559_1872"/>
<sequence>MTTLHRIDNAEEAIEVYGKFRDRILDLIALSGDDTTEQEILELIDTRQATMWVNGESLAIIQIVIDMDDAKKWCLVRHAIGNLSDILAGEDLVDEWAKKWGAQGMCLIGRKGWSKILTPKNFETKRIENDLPDFKKLIAGRNYFFWKNYGFST</sequence>
<dbReference type="Proteomes" id="UP000187891">
    <property type="component" value="Unassembled WGS sequence"/>
</dbReference>
<reference evidence="2" key="1">
    <citation type="submission" date="2016-10" db="EMBL/GenBank/DDBJ databases">
        <authorList>
            <person name="Wibberg D."/>
        </authorList>
    </citation>
    <scope>NUCLEOTIDE SEQUENCE [LARGE SCALE GENOMIC DNA]</scope>
</reference>
<evidence type="ECO:0000313" key="2">
    <source>
        <dbReference type="Proteomes" id="UP000187891"/>
    </source>
</evidence>
<evidence type="ECO:0000313" key="1">
    <source>
        <dbReference type="EMBL" id="SCX19627.1"/>
    </source>
</evidence>
<gene>
    <name evidence="1" type="ORF">DSM25559_1872</name>
</gene>